<dbReference type="HAMAP" id="MF_01341">
    <property type="entry name" value="Ribosomal_uL15"/>
    <property type="match status" value="1"/>
</dbReference>
<dbReference type="GO" id="GO:0022625">
    <property type="term" value="C:cytosolic large ribosomal subunit"/>
    <property type="evidence" value="ECO:0007669"/>
    <property type="project" value="TreeGrafter"/>
</dbReference>
<dbReference type="PANTHER" id="PTHR12934:SF11">
    <property type="entry name" value="LARGE RIBOSOMAL SUBUNIT PROTEIN UL15M"/>
    <property type="match status" value="1"/>
</dbReference>
<dbReference type="GO" id="GO:0006412">
    <property type="term" value="P:translation"/>
    <property type="evidence" value="ECO:0007669"/>
    <property type="project" value="UniProtKB-UniRule"/>
</dbReference>
<dbReference type="NCBIfam" id="TIGR01071">
    <property type="entry name" value="rplO_bact"/>
    <property type="match status" value="1"/>
</dbReference>
<evidence type="ECO:0000256" key="5">
    <source>
        <dbReference type="SAM" id="MobiDB-lite"/>
    </source>
</evidence>
<organism evidence="7">
    <name type="scientific">uncultured Gemmatimonadetes bacterium Rifle_16ft_4_minimus_37772</name>
    <dbReference type="NCBI Taxonomy" id="1665097"/>
    <lineage>
        <taxon>Bacteria</taxon>
        <taxon>Pseudomonadati</taxon>
        <taxon>Gemmatimonadota</taxon>
        <taxon>environmental samples</taxon>
    </lineage>
</organism>
<comment type="subunit">
    <text evidence="4">Part of the 50S ribosomal subunit.</text>
</comment>
<evidence type="ECO:0000259" key="6">
    <source>
        <dbReference type="Pfam" id="PF00828"/>
    </source>
</evidence>
<dbReference type="InterPro" id="IPR036227">
    <property type="entry name" value="Ribosomal_uL15/eL18_sf"/>
</dbReference>
<evidence type="ECO:0000256" key="3">
    <source>
        <dbReference type="ARBA" id="ARBA00023274"/>
    </source>
</evidence>
<feature type="region of interest" description="Disordered" evidence="5">
    <location>
        <begin position="1"/>
        <end position="74"/>
    </location>
</feature>
<dbReference type="SUPFAM" id="SSF52080">
    <property type="entry name" value="Ribosomal proteins L15p and L18e"/>
    <property type="match status" value="1"/>
</dbReference>
<dbReference type="GO" id="GO:0019843">
    <property type="term" value="F:rRNA binding"/>
    <property type="evidence" value="ECO:0007669"/>
    <property type="project" value="UniProtKB-UniRule"/>
</dbReference>
<comment type="function">
    <text evidence="4">Binds to the 23S rRNA.</text>
</comment>
<dbReference type="Pfam" id="PF00828">
    <property type="entry name" value="Ribosomal_L27A"/>
    <property type="match status" value="1"/>
</dbReference>
<sequence length="157" mass="16409">MAKTTDERIGLHTLAPAAGSHRDRRRRGRGPGSGMGKTSGKGTKGIKARAGHHGPGGNKPHFEGGQMPLTRRVPKRGFTNPFRVEAQVVHLADLARVPKGTDVTREALAAARLITLAKGPAKLLANGDIAYAVTVRGIRTSASARAKIEAAGGRVEA</sequence>
<reference evidence="7" key="1">
    <citation type="journal article" date="2015" name="ISME J.">
        <title>Aquifer environment selects for microbial species cohorts in sediment and groundwater.</title>
        <authorList>
            <person name="Hug L.A."/>
            <person name="Thomas B.C."/>
            <person name="Brown C.T."/>
            <person name="Frischkorn K.R."/>
            <person name="Williams K.H."/>
            <person name="Tringe S.G."/>
            <person name="Banfield J.F."/>
        </authorList>
    </citation>
    <scope>NUCLEOTIDE SEQUENCE</scope>
</reference>
<dbReference type="Gene3D" id="3.100.10.10">
    <property type="match status" value="1"/>
</dbReference>
<feature type="domain" description="Large ribosomal subunit protein uL15/eL18" evidence="6">
    <location>
        <begin position="91"/>
        <end position="156"/>
    </location>
</feature>
<keyword evidence="3 4" id="KW-0687">Ribonucleoprotein</keyword>
<dbReference type="PANTHER" id="PTHR12934">
    <property type="entry name" value="50S RIBOSOMAL PROTEIN L15"/>
    <property type="match status" value="1"/>
</dbReference>
<accession>A0A0H4T8H9</accession>
<evidence type="ECO:0000256" key="4">
    <source>
        <dbReference type="HAMAP-Rule" id="MF_01341"/>
    </source>
</evidence>
<evidence type="ECO:0000256" key="2">
    <source>
        <dbReference type="ARBA" id="ARBA00022980"/>
    </source>
</evidence>
<dbReference type="InterPro" id="IPR021131">
    <property type="entry name" value="Ribosomal_uL15/eL18"/>
</dbReference>
<name>A0A0H4T8H9_9BACT</name>
<keyword evidence="2 4" id="KW-0689">Ribosomal protein</keyword>
<comment type="similarity">
    <text evidence="1 4">Belongs to the universal ribosomal protein uL15 family.</text>
</comment>
<protein>
    <recommendedName>
        <fullName evidence="4">Large ribosomal subunit protein uL15</fullName>
    </recommendedName>
</protein>
<dbReference type="AlphaFoldDB" id="A0A0H4T8H9"/>
<proteinExistence type="inferred from homology"/>
<evidence type="ECO:0000256" key="1">
    <source>
        <dbReference type="ARBA" id="ARBA00007320"/>
    </source>
</evidence>
<dbReference type="GO" id="GO:0003735">
    <property type="term" value="F:structural constituent of ribosome"/>
    <property type="evidence" value="ECO:0007669"/>
    <property type="project" value="InterPro"/>
</dbReference>
<dbReference type="InterPro" id="IPR030878">
    <property type="entry name" value="Ribosomal_uL15"/>
</dbReference>
<evidence type="ECO:0000313" key="7">
    <source>
        <dbReference type="EMBL" id="AKQ02802.1"/>
    </source>
</evidence>
<gene>
    <name evidence="4 7" type="primary">rplO</name>
</gene>
<dbReference type="EMBL" id="KT007003">
    <property type="protein sequence ID" value="AKQ02802.1"/>
    <property type="molecule type" value="Genomic_DNA"/>
</dbReference>
<keyword evidence="4" id="KW-0699">rRNA-binding</keyword>
<keyword evidence="4" id="KW-0694">RNA-binding</keyword>
<feature type="compositionally biased region" description="Gly residues" evidence="5">
    <location>
        <begin position="30"/>
        <end position="43"/>
    </location>
</feature>
<dbReference type="InterPro" id="IPR005749">
    <property type="entry name" value="Ribosomal_uL15_bac-type"/>
</dbReference>
<feature type="compositionally biased region" description="Basic and acidic residues" evidence="5">
    <location>
        <begin position="1"/>
        <end position="10"/>
    </location>
</feature>